<evidence type="ECO:0000313" key="2">
    <source>
        <dbReference type="EMBL" id="CAD8838850.1"/>
    </source>
</evidence>
<evidence type="ECO:0000256" key="1">
    <source>
        <dbReference type="SAM" id="Phobius"/>
    </source>
</evidence>
<keyword evidence="1" id="KW-0472">Membrane</keyword>
<reference evidence="2" key="1">
    <citation type="submission" date="2021-01" db="EMBL/GenBank/DDBJ databases">
        <authorList>
            <person name="Corre E."/>
            <person name="Pelletier E."/>
            <person name="Niang G."/>
            <person name="Scheremetjew M."/>
            <person name="Finn R."/>
            <person name="Kale V."/>
            <person name="Holt S."/>
            <person name="Cochrane G."/>
            <person name="Meng A."/>
            <person name="Brown T."/>
            <person name="Cohen L."/>
        </authorList>
    </citation>
    <scope>NUCLEOTIDE SEQUENCE</scope>
</reference>
<sequence>MARFFEDGVVLSAERNALLQSKLRKQFTFMEFVLAVVLSFLCFWDCFYFTGFHIRYDSFYVALVFGPILCGLVVAGTLAIVMSRYFRQERKSIRMWLVVFTMTAIGTVLGCIFGEATYFENILKHYTYEDMASYTNIDPSGDQGGAFMDAGRVYFKEGTYVPDYRALAFKNMDIYCIAPIIRQPLDSSVEASATISGFTLPPSGTIDWWAVGTNCCGEDGNSFTCGSVANGKARSGLRLLDETAQKNYLIAVQEWVGTTGLPARHPLFFTWTVDPYSDMKDLYTNAWSSFWRTLMLYSICAVFGTFFFMVFFQYVKVY</sequence>
<feature type="transmembrane region" description="Helical" evidence="1">
    <location>
        <begin position="95"/>
        <end position="119"/>
    </location>
</feature>
<protein>
    <recommendedName>
        <fullName evidence="3">Transmembrane protein</fullName>
    </recommendedName>
</protein>
<proteinExistence type="predicted"/>
<name>A0A7S1A0W7_NOCSC</name>
<dbReference type="AlphaFoldDB" id="A0A7S1A0W7"/>
<organism evidence="2">
    <name type="scientific">Noctiluca scintillans</name>
    <name type="common">Sea sparkle</name>
    <name type="synonym">Red tide dinoflagellate</name>
    <dbReference type="NCBI Taxonomy" id="2966"/>
    <lineage>
        <taxon>Eukaryota</taxon>
        <taxon>Sar</taxon>
        <taxon>Alveolata</taxon>
        <taxon>Dinophyceae</taxon>
        <taxon>Noctilucales</taxon>
        <taxon>Noctilucaceae</taxon>
        <taxon>Noctiluca</taxon>
    </lineage>
</organism>
<feature type="transmembrane region" description="Helical" evidence="1">
    <location>
        <begin position="60"/>
        <end position="83"/>
    </location>
</feature>
<dbReference type="EMBL" id="HBFQ01018846">
    <property type="protein sequence ID" value="CAD8838850.1"/>
    <property type="molecule type" value="Transcribed_RNA"/>
</dbReference>
<evidence type="ECO:0008006" key="3">
    <source>
        <dbReference type="Google" id="ProtNLM"/>
    </source>
</evidence>
<feature type="transmembrane region" description="Helical" evidence="1">
    <location>
        <begin position="294"/>
        <end position="315"/>
    </location>
</feature>
<keyword evidence="1" id="KW-0812">Transmembrane</keyword>
<accession>A0A7S1A0W7</accession>
<gene>
    <name evidence="2" type="ORF">NSCI0253_LOCUS13198</name>
</gene>
<feature type="transmembrane region" description="Helical" evidence="1">
    <location>
        <begin position="32"/>
        <end position="54"/>
    </location>
</feature>
<keyword evidence="1" id="KW-1133">Transmembrane helix</keyword>